<dbReference type="InterPro" id="IPR048256">
    <property type="entry name" value="Tektin-like"/>
</dbReference>
<sequence length="396" mass="46564">MRIHSLKDWYKENLEQFENAEREQKHASKILAKSDRITEEAQHVVSRNLETTDHQFDVKLNDIEYLRELLETTKRSSDEEVEALKAYRDRVHDASSNLEENALKLCRKCISLRRNRIGVDLCHDEVENELLVECKMIEGVILLLKELFSQLTEQGRKLRSCTYFISRDLENKMSGLVIDRHNACLKPTSLHLESSQNPITLKLESSTMEEWNLYTHNNITKTRKEIEKSRPLRSYVDTILRKSVDDLNFQFDKCNRAFHQRIDEYKEAKSKLENQHFETLRQANEMIRNIDRLEKAISDKEAYMALARTRFNNRVHRPGIELCRDDVEIQLITEIKEIESSVANLHSVLNEAQKSLQHLQKAQIQLEGEINVKTNSLKIDEVDCMSTRAAMNYHFY</sequence>
<evidence type="ECO:0000256" key="11">
    <source>
        <dbReference type="SAM" id="Coils"/>
    </source>
</evidence>
<accession>A0A9P0A1U8</accession>
<keyword evidence="5 11" id="KW-0175">Coiled coil</keyword>
<evidence type="ECO:0000256" key="1">
    <source>
        <dbReference type="ARBA" id="ARBA00004611"/>
    </source>
</evidence>
<evidence type="ECO:0000256" key="2">
    <source>
        <dbReference type="ARBA" id="ARBA00007209"/>
    </source>
</evidence>
<reference evidence="12" key="1">
    <citation type="submission" date="2021-12" db="EMBL/GenBank/DDBJ databases">
        <authorList>
            <person name="King R."/>
        </authorList>
    </citation>
    <scope>NUCLEOTIDE SEQUENCE</scope>
</reference>
<dbReference type="EMBL" id="OU963862">
    <property type="protein sequence ID" value="CAH0382218.1"/>
    <property type="molecule type" value="Genomic_DNA"/>
</dbReference>
<keyword evidence="3" id="KW-0963">Cytoplasm</keyword>
<feature type="coiled-coil region" evidence="11">
    <location>
        <begin position="255"/>
        <end position="303"/>
    </location>
</feature>
<dbReference type="GO" id="GO:0015630">
    <property type="term" value="C:microtubule cytoskeleton"/>
    <property type="evidence" value="ECO:0007669"/>
    <property type="project" value="UniProtKB-UniRule"/>
</dbReference>
<keyword evidence="7" id="KW-0206">Cytoskeleton</keyword>
<dbReference type="GO" id="GO:0060271">
    <property type="term" value="P:cilium assembly"/>
    <property type="evidence" value="ECO:0007669"/>
    <property type="project" value="UniProtKB-UniRule"/>
</dbReference>
<keyword evidence="4 10" id="KW-0282">Flagellum</keyword>
<organism evidence="12 13">
    <name type="scientific">Bemisia tabaci</name>
    <name type="common">Sweetpotato whitefly</name>
    <name type="synonym">Aleurodes tabaci</name>
    <dbReference type="NCBI Taxonomy" id="7038"/>
    <lineage>
        <taxon>Eukaryota</taxon>
        <taxon>Metazoa</taxon>
        <taxon>Ecdysozoa</taxon>
        <taxon>Arthropoda</taxon>
        <taxon>Hexapoda</taxon>
        <taxon>Insecta</taxon>
        <taxon>Pterygota</taxon>
        <taxon>Neoptera</taxon>
        <taxon>Paraneoptera</taxon>
        <taxon>Hemiptera</taxon>
        <taxon>Sternorrhyncha</taxon>
        <taxon>Aleyrodoidea</taxon>
        <taxon>Aleyrodidae</taxon>
        <taxon>Aleyrodinae</taxon>
        <taxon>Bemisia</taxon>
    </lineage>
</organism>
<dbReference type="GO" id="GO:0005634">
    <property type="term" value="C:nucleus"/>
    <property type="evidence" value="ECO:0007669"/>
    <property type="project" value="TreeGrafter"/>
</dbReference>
<protein>
    <recommendedName>
        <fullName evidence="10">Tektin</fullName>
    </recommendedName>
</protein>
<dbReference type="KEGG" id="btab:109033103"/>
<dbReference type="InterPro" id="IPR000435">
    <property type="entry name" value="Tektins"/>
</dbReference>
<keyword evidence="13" id="KW-1185">Reference proteome</keyword>
<comment type="subcellular location">
    <subcellularLocation>
        <location evidence="10">Cytoplasm</location>
        <location evidence="10">Cytoskeleton</location>
        <location evidence="10">Cilium axoneme</location>
    </subcellularLocation>
    <subcellularLocation>
        <location evidence="1">Cytoplasm</location>
        <location evidence="1">Cytoskeleton</location>
        <location evidence="1">Flagellum axoneme</location>
    </subcellularLocation>
</comment>
<evidence type="ECO:0000256" key="7">
    <source>
        <dbReference type="ARBA" id="ARBA00023212"/>
    </source>
</evidence>
<dbReference type="GO" id="GO:0060294">
    <property type="term" value="P:cilium movement involved in cell motility"/>
    <property type="evidence" value="ECO:0007669"/>
    <property type="project" value="UniProtKB-UniRule"/>
</dbReference>
<proteinExistence type="inferred from homology"/>
<evidence type="ECO:0000256" key="5">
    <source>
        <dbReference type="ARBA" id="ARBA00023054"/>
    </source>
</evidence>
<evidence type="ECO:0000256" key="6">
    <source>
        <dbReference type="ARBA" id="ARBA00023069"/>
    </source>
</evidence>
<evidence type="ECO:0000256" key="3">
    <source>
        <dbReference type="ARBA" id="ARBA00022490"/>
    </source>
</evidence>
<gene>
    <name evidence="12" type="ORF">BEMITA_LOCUS1787</name>
</gene>
<evidence type="ECO:0000256" key="10">
    <source>
        <dbReference type="RuleBase" id="RU367040"/>
    </source>
</evidence>
<evidence type="ECO:0000256" key="9">
    <source>
        <dbReference type="ARBA" id="ARBA00045224"/>
    </source>
</evidence>
<evidence type="ECO:0000313" key="12">
    <source>
        <dbReference type="EMBL" id="CAH0382218.1"/>
    </source>
</evidence>
<dbReference type="PANTHER" id="PTHR19960:SF25">
    <property type="entry name" value="TEKTIN-1"/>
    <property type="match status" value="1"/>
</dbReference>
<feature type="coiled-coil region" evidence="11">
    <location>
        <begin position="335"/>
        <end position="369"/>
    </location>
</feature>
<dbReference type="PANTHER" id="PTHR19960">
    <property type="entry name" value="TEKTIN"/>
    <property type="match status" value="1"/>
</dbReference>
<dbReference type="Pfam" id="PF03148">
    <property type="entry name" value="Tektin"/>
    <property type="match status" value="1"/>
</dbReference>
<keyword evidence="8 10" id="KW-0966">Cell projection</keyword>
<comment type="similarity">
    <text evidence="2 10">Belongs to the tektin family.</text>
</comment>
<dbReference type="Proteomes" id="UP001152759">
    <property type="component" value="Chromosome 1"/>
</dbReference>
<evidence type="ECO:0000256" key="4">
    <source>
        <dbReference type="ARBA" id="ARBA00022846"/>
    </source>
</evidence>
<evidence type="ECO:0000256" key="8">
    <source>
        <dbReference type="ARBA" id="ARBA00023273"/>
    </source>
</evidence>
<dbReference type="GO" id="GO:0005930">
    <property type="term" value="C:axoneme"/>
    <property type="evidence" value="ECO:0007669"/>
    <property type="project" value="UniProtKB-SubCell"/>
</dbReference>
<keyword evidence="6 10" id="KW-0969">Cilium</keyword>
<comment type="function">
    <text evidence="9">Microtubule inner protein (MIP) part of the dynein-decorated doublet microtubules (DMTs) in cilia and flagellar axoneme. Forms filamentous polymers in the walls of ciliary and flagellar microtubules.</text>
</comment>
<dbReference type="PRINTS" id="PR00511">
    <property type="entry name" value="TEKTIN"/>
</dbReference>
<name>A0A9P0A1U8_BEMTA</name>
<dbReference type="AlphaFoldDB" id="A0A9P0A1U8"/>
<evidence type="ECO:0000313" key="13">
    <source>
        <dbReference type="Proteomes" id="UP001152759"/>
    </source>
</evidence>